<evidence type="ECO:0000256" key="1">
    <source>
        <dbReference type="SAM" id="Phobius"/>
    </source>
</evidence>
<protein>
    <submittedName>
        <fullName evidence="2">Uncharacterized protein</fullName>
    </submittedName>
</protein>
<name>A0A158KBH4_9BURK</name>
<organism evidence="2 3">
    <name type="scientific">Caballeronia arvi</name>
    <dbReference type="NCBI Taxonomy" id="1777135"/>
    <lineage>
        <taxon>Bacteria</taxon>
        <taxon>Pseudomonadati</taxon>
        <taxon>Pseudomonadota</taxon>
        <taxon>Betaproteobacteria</taxon>
        <taxon>Burkholderiales</taxon>
        <taxon>Burkholderiaceae</taxon>
        <taxon>Caballeronia</taxon>
    </lineage>
</organism>
<evidence type="ECO:0000313" key="3">
    <source>
        <dbReference type="Proteomes" id="UP000055019"/>
    </source>
</evidence>
<gene>
    <name evidence="2" type="ORF">AWB74_05348</name>
</gene>
<feature type="transmembrane region" description="Helical" evidence="1">
    <location>
        <begin position="73"/>
        <end position="97"/>
    </location>
</feature>
<comment type="caution">
    <text evidence="2">The sequence shown here is derived from an EMBL/GenBank/DDBJ whole genome shotgun (WGS) entry which is preliminary data.</text>
</comment>
<evidence type="ECO:0000313" key="2">
    <source>
        <dbReference type="EMBL" id="SAL78437.1"/>
    </source>
</evidence>
<accession>A0A158KBH4</accession>
<sequence>MAVESKRRRTGHPDLVDQDVADRKQYRQLRQHAFYGIAALIATLTIVLVTWTGSFGVRLFSSAYRTDPATSGLLLTPIAIVAALVAVPLLALIRFLFRESGPTKEEKNDLSIWQLLVKELSYVLKTYLGRSKPAA</sequence>
<feature type="transmembrane region" description="Helical" evidence="1">
    <location>
        <begin position="33"/>
        <end position="53"/>
    </location>
</feature>
<reference evidence="2" key="1">
    <citation type="submission" date="2016-01" db="EMBL/GenBank/DDBJ databases">
        <authorList>
            <person name="Peeters C."/>
        </authorList>
    </citation>
    <scope>NUCLEOTIDE SEQUENCE [LARGE SCALE GENOMIC DNA]</scope>
    <source>
        <strain evidence="2">LMG 29317</strain>
    </source>
</reference>
<keyword evidence="3" id="KW-1185">Reference proteome</keyword>
<dbReference type="Proteomes" id="UP000055019">
    <property type="component" value="Unassembled WGS sequence"/>
</dbReference>
<dbReference type="EMBL" id="FCOM02000029">
    <property type="protein sequence ID" value="SAL78437.1"/>
    <property type="molecule type" value="Genomic_DNA"/>
</dbReference>
<keyword evidence="1" id="KW-0812">Transmembrane</keyword>
<proteinExistence type="predicted"/>
<keyword evidence="1" id="KW-1133">Transmembrane helix</keyword>
<keyword evidence="1" id="KW-0472">Membrane</keyword>
<dbReference type="AlphaFoldDB" id="A0A158KBH4"/>